<sequence length="176" mass="19701">MPFSLNPARWSARSRRTLYVLLSVVAVAAAVAVSYTAGMKYEAGRFDSSDAQVRAVIEDYVQAMNSNDLNKIKSLSIGLAADQLGAGFEGGTQGVYSQNIMQRIPINGPIHIAKLNIISRGEFAYLVEVYTKYADQETRTYYYPAANVRFSMFNLHGQWKVMGIDEYMDYNIVKDE</sequence>
<gene>
    <name evidence="1" type="ORF">SAMEA2259716_00293</name>
</gene>
<accession>A0A1T8GVQ3</accession>
<proteinExistence type="predicted"/>
<organism evidence="1 2">
    <name type="scientific">Mycobacteroides abscessus subsp. massiliense</name>
    <dbReference type="NCBI Taxonomy" id="1962118"/>
    <lineage>
        <taxon>Bacteria</taxon>
        <taxon>Bacillati</taxon>
        <taxon>Actinomycetota</taxon>
        <taxon>Actinomycetes</taxon>
        <taxon>Mycobacteriales</taxon>
        <taxon>Mycobacteriaceae</taxon>
        <taxon>Mycobacteroides</taxon>
        <taxon>Mycobacteroides abscessus</taxon>
    </lineage>
</organism>
<dbReference type="Proteomes" id="UP000190074">
    <property type="component" value="Unassembled WGS sequence"/>
</dbReference>
<protein>
    <submittedName>
        <fullName evidence="1">Uncharacterized protein</fullName>
    </submittedName>
</protein>
<evidence type="ECO:0000313" key="1">
    <source>
        <dbReference type="EMBL" id="SKL37596.1"/>
    </source>
</evidence>
<reference evidence="1 2" key="1">
    <citation type="submission" date="2016-11" db="EMBL/GenBank/DDBJ databases">
        <authorList>
            <consortium name="Pathogen Informatics"/>
        </authorList>
    </citation>
    <scope>NUCLEOTIDE SEQUENCE [LARGE SCALE GENOMIC DNA]</scope>
    <source>
        <strain evidence="1 2">911</strain>
    </source>
</reference>
<dbReference type="AlphaFoldDB" id="A0A1T8GVQ3"/>
<dbReference type="EMBL" id="FVGW01000001">
    <property type="protein sequence ID" value="SKL37596.1"/>
    <property type="molecule type" value="Genomic_DNA"/>
</dbReference>
<name>A0A1T8GVQ3_9MYCO</name>
<evidence type="ECO:0000313" key="2">
    <source>
        <dbReference type="Proteomes" id="UP000190074"/>
    </source>
</evidence>